<feature type="compositionally biased region" description="Polar residues" evidence="1">
    <location>
        <begin position="7"/>
        <end position="18"/>
    </location>
</feature>
<name>A0A507DE15_9FUNG</name>
<dbReference type="AlphaFoldDB" id="A0A507DE15"/>
<organism evidence="2 3">
    <name type="scientific">Synchytrium endobioticum</name>
    <dbReference type="NCBI Taxonomy" id="286115"/>
    <lineage>
        <taxon>Eukaryota</taxon>
        <taxon>Fungi</taxon>
        <taxon>Fungi incertae sedis</taxon>
        <taxon>Chytridiomycota</taxon>
        <taxon>Chytridiomycota incertae sedis</taxon>
        <taxon>Chytridiomycetes</taxon>
        <taxon>Synchytriales</taxon>
        <taxon>Synchytriaceae</taxon>
        <taxon>Synchytrium</taxon>
    </lineage>
</organism>
<accession>A0A507DE15</accession>
<feature type="region of interest" description="Disordered" evidence="1">
    <location>
        <begin position="122"/>
        <end position="151"/>
    </location>
</feature>
<reference evidence="2 3" key="1">
    <citation type="journal article" date="2019" name="Sci. Rep.">
        <title>Comparative genomics of chytrid fungi reveal insights into the obligate biotrophic and pathogenic lifestyle of Synchytrium endobioticum.</title>
        <authorList>
            <person name="van de Vossenberg B.T.L.H."/>
            <person name="Warris S."/>
            <person name="Nguyen H.D.T."/>
            <person name="van Gent-Pelzer M.P.E."/>
            <person name="Joly D.L."/>
            <person name="van de Geest H.C."/>
            <person name="Bonants P.J.M."/>
            <person name="Smith D.S."/>
            <person name="Levesque C.A."/>
            <person name="van der Lee T.A.J."/>
        </authorList>
    </citation>
    <scope>NUCLEOTIDE SEQUENCE [LARGE SCALE GENOMIC DNA]</scope>
    <source>
        <strain evidence="2 3">MB42</strain>
    </source>
</reference>
<feature type="compositionally biased region" description="Basic and acidic residues" evidence="1">
    <location>
        <begin position="122"/>
        <end position="142"/>
    </location>
</feature>
<dbReference type="EMBL" id="QEAN01000079">
    <property type="protein sequence ID" value="TPX49651.1"/>
    <property type="molecule type" value="Genomic_DNA"/>
</dbReference>
<evidence type="ECO:0000313" key="3">
    <source>
        <dbReference type="Proteomes" id="UP000317494"/>
    </source>
</evidence>
<evidence type="ECO:0000256" key="1">
    <source>
        <dbReference type="SAM" id="MobiDB-lite"/>
    </source>
</evidence>
<dbReference type="Proteomes" id="UP000317494">
    <property type="component" value="Unassembled WGS sequence"/>
</dbReference>
<evidence type="ECO:0000313" key="2">
    <source>
        <dbReference type="EMBL" id="TPX49651.1"/>
    </source>
</evidence>
<gene>
    <name evidence="2" type="ORF">SeMB42_g02526</name>
</gene>
<dbReference type="VEuPathDB" id="FungiDB:SeMB42_g02526"/>
<proteinExistence type="predicted"/>
<comment type="caution">
    <text evidence="2">The sequence shown here is derived from an EMBL/GenBank/DDBJ whole genome shotgun (WGS) entry which is preliminary data.</text>
</comment>
<sequence>MLISKVTAVTSKHASFSNGHPHPARARKSRSLSPSTTRRRHPRYPVGDERRVTREHLSDSMVDGLIFKKIDRRPSMQETIRFLKEESKRYRENPASYRMGEMDIGHRRTRMAPLGAAYDDEMHQTSTDETHHRESRRFDRMKPRSQTGPVDIHCNMCHSHRVKVDLTSSRTLTDFNSRSVKSVGSGLKMPTRDDLVAKYVH</sequence>
<keyword evidence="3" id="KW-1185">Reference proteome</keyword>
<protein>
    <submittedName>
        <fullName evidence="2">Uncharacterized protein</fullName>
    </submittedName>
</protein>
<feature type="region of interest" description="Disordered" evidence="1">
    <location>
        <begin position="1"/>
        <end position="51"/>
    </location>
</feature>